<evidence type="ECO:0000259" key="7">
    <source>
        <dbReference type="Pfam" id="PF15911"/>
    </source>
</evidence>
<comment type="subcellular location">
    <subcellularLocation>
        <location evidence="1">Cell projection</location>
        <location evidence="1">Cilium</location>
    </subcellularLocation>
</comment>
<dbReference type="InterPro" id="IPR056168">
    <property type="entry name" value="TPR_IF140/IFT172/WDR19"/>
</dbReference>
<evidence type="ECO:0000256" key="1">
    <source>
        <dbReference type="ARBA" id="ARBA00004138"/>
    </source>
</evidence>
<keyword evidence="6" id="KW-0966">Cell projection</keyword>
<dbReference type="Pfam" id="PF24762">
    <property type="entry name" value="TPR_IF140-IFT172"/>
    <property type="match status" value="1"/>
</dbReference>
<dbReference type="GO" id="GO:0030991">
    <property type="term" value="C:intraciliary transport particle A"/>
    <property type="evidence" value="ECO:0007669"/>
    <property type="project" value="TreeGrafter"/>
</dbReference>
<sequence>MKQLFEISKEHLGAGPVLFQWSPNGQYLAVSGTKLRLNVFDRKGVLHDELHLPGTEVAGQTSCMQIVWDKRSKKLAVLVRAPRSINAETVLIYKVVERETQKLETGNMRDLTHLAWDPAGHLLSVGTAKGNLLLYDSRIGKTMSILGKHTKRITCGAWSVDSRLALGGDDRQVTVSRINGDTVTQLMIRGEPRELKFAPEAAGSGTGTGTGTGTKKLNQMSINVGGNTLYLYKLGENDQPPTDRNPMELAFQNKYGKLVQHHWFGDGYLLIGFETGYLVVMSTHNSEVQEELHSAHMFTHGALEKMSYCRETSRVAVSCGPAVKLVDVANGQFNELKEDTLDFDAKCEVTCLGWALDGQVFTVATTEGHVYTFLASLPTMSCAFGPRLAYLTSLLEVSVADLSSDKVRTIAIDSEPAFLALGDAHVAAGMNNQAWFYRIGPPSEAMEYTAQRVNQRDYLGTVDEVALNDKLAAVRFEGRVSVHVIDHAEDPTESSDFQLPEAGKDPDISCIQMTNEFLVYGTQRGTIHYFYLPDRVSVNEYRHEDGAIKSLYLNSLGTRLVFVDASSVPAFFNPVNDQVLPIPNCTGPPGAVLWDAADPNCFVIANGTEFLVYTYAATTINGPMIESVGKHPQQPGTHPVLMLNGVVACQGAGGKMTNELLSTHAALQDDATVGERGKERFARALNLNRLQDAWEVAVHMQHPDMWEQLAHRAMTHMEIEFAIRVYRFVGDASMVLSLERLAHLEDKNLLAGNILMLFERDDCYDMAQELFVRSGCPQAALQMRKDLKHWEKALSLAKQADPSQLDDICREYASLLEMRGEFDLALEVFSRAVQYPGQGEPELAKGRGGVARCTLHLGDIRRGKQMAMDSGSAQLCRECAQILEGMNQPSDAAALYEKGGQYEKAASIYIATKNFNLAKPLMDRVSTPKLHLQYARAKEAEGKLAEAADAYEMARDFDAVVRLQLEHLGNPQKAFALVRMSRSAEGALMVAQFCRRSGDHGGAIEFLLLARRGDEAFALAQENEEMPRFVEILGDAGTPEEYERLAAYFESKGDFSKAGDLHARCAQYPAAVRNFLKVGAHCIDKAIEVVGKASSDALTNLVLDYLMGETDGVEKDHNYQFRLHIALRNYDQAARTSVIIARQEQEMGNYKIAHTQLFDTFKELMSEGKKPPAELSRQLMLLHSYVLVKVLVKLGDHPGAARMLTRVAKNISKFPAHVVPILTSTVIECQRAGLKRTALEYATKLMAPELRPQIAEAYKRKIETIVRKPDKTEASEEYCPCPFCNEPGPETELACDSCKRDIPFCVASGKRMRIADWAQCPSCRFPCNASAFVKTIAQEKTCPMCSQQIVLAAIKILDDPLASFRGTQAAANEE</sequence>
<dbReference type="Pfam" id="PF23389">
    <property type="entry name" value="Beta-prop_WDR19_1st"/>
    <property type="match status" value="1"/>
</dbReference>
<dbReference type="Gene3D" id="1.25.40.470">
    <property type="match status" value="2"/>
</dbReference>
<dbReference type="SUPFAM" id="SSF69322">
    <property type="entry name" value="Tricorn protease domain 2"/>
    <property type="match status" value="1"/>
</dbReference>
<evidence type="ECO:0000256" key="5">
    <source>
        <dbReference type="ARBA" id="ARBA00023069"/>
    </source>
</evidence>
<keyword evidence="2" id="KW-0853">WD repeat</keyword>
<dbReference type="Gene3D" id="2.130.10.10">
    <property type="entry name" value="YVTN repeat-like/Quinoprotein amine dehydrogenase"/>
    <property type="match status" value="1"/>
</dbReference>
<keyword evidence="3" id="KW-0677">Repeat</keyword>
<gene>
    <name evidence="10" type="ORF">MANT1106_LOCUS9884</name>
</gene>
<reference evidence="10" key="1">
    <citation type="submission" date="2021-01" db="EMBL/GenBank/DDBJ databases">
        <authorList>
            <person name="Corre E."/>
            <person name="Pelletier E."/>
            <person name="Niang G."/>
            <person name="Scheremetjew M."/>
            <person name="Finn R."/>
            <person name="Kale V."/>
            <person name="Holt S."/>
            <person name="Cochrane G."/>
            <person name="Meng A."/>
            <person name="Brown T."/>
            <person name="Cohen L."/>
        </authorList>
    </citation>
    <scope>NUCLEOTIDE SEQUENCE</scope>
    <source>
        <strain evidence="10">SL-175</strain>
    </source>
</reference>
<dbReference type="InterPro" id="IPR011990">
    <property type="entry name" value="TPR-like_helical_dom_sf"/>
</dbReference>
<dbReference type="InterPro" id="IPR039468">
    <property type="entry name" value="WDR19_WD40_rpt"/>
</dbReference>
<dbReference type="InterPro" id="IPR015943">
    <property type="entry name" value="WD40/YVTN_repeat-like_dom_sf"/>
</dbReference>
<evidence type="ECO:0000256" key="3">
    <source>
        <dbReference type="ARBA" id="ARBA00022737"/>
    </source>
</evidence>
<dbReference type="InterPro" id="IPR001680">
    <property type="entry name" value="WD40_rpt"/>
</dbReference>
<keyword evidence="4" id="KW-0802">TPR repeat</keyword>
<accession>A0A7S0SIY0</accession>
<dbReference type="GO" id="GO:0060271">
    <property type="term" value="P:cilium assembly"/>
    <property type="evidence" value="ECO:0007669"/>
    <property type="project" value="TreeGrafter"/>
</dbReference>
<dbReference type="SMART" id="SM00320">
    <property type="entry name" value="WD40"/>
    <property type="match status" value="3"/>
</dbReference>
<dbReference type="PANTHER" id="PTHR14920:SF0">
    <property type="entry name" value="WD REPEAT DOMAIN 19"/>
    <property type="match status" value="1"/>
</dbReference>
<dbReference type="PANTHER" id="PTHR14920">
    <property type="entry name" value="OSMOTIC AVOIDANCE ABNORMAL PROTEIN 1/WD REPEAT MEMBRANE PROTEIN"/>
    <property type="match status" value="1"/>
</dbReference>
<dbReference type="SUPFAM" id="SSF48452">
    <property type="entry name" value="TPR-like"/>
    <property type="match status" value="1"/>
</dbReference>
<feature type="domain" description="WDR19 first beta-propeller" evidence="8">
    <location>
        <begin position="17"/>
        <end position="368"/>
    </location>
</feature>
<evidence type="ECO:0000259" key="9">
    <source>
        <dbReference type="Pfam" id="PF24762"/>
    </source>
</evidence>
<evidence type="ECO:0000259" key="8">
    <source>
        <dbReference type="Pfam" id="PF23389"/>
    </source>
</evidence>
<evidence type="ECO:0008006" key="11">
    <source>
        <dbReference type="Google" id="ProtNLM"/>
    </source>
</evidence>
<protein>
    <recommendedName>
        <fullName evidence="11">Anaphase-promoting complex subunit 4 WD40 domain-containing protein</fullName>
    </recommendedName>
</protein>
<dbReference type="InterPro" id="IPR040379">
    <property type="entry name" value="WDR19/dyf-2"/>
</dbReference>
<proteinExistence type="predicted"/>
<dbReference type="EMBL" id="HBFC01016685">
    <property type="protein sequence ID" value="CAD8707201.1"/>
    <property type="molecule type" value="Transcribed_RNA"/>
</dbReference>
<name>A0A7S0SIY0_9CHLO</name>
<dbReference type="Pfam" id="PF15911">
    <property type="entry name" value="Beta-prop_WDR19_2nd"/>
    <property type="match status" value="1"/>
</dbReference>
<dbReference type="GO" id="GO:0035721">
    <property type="term" value="P:intraciliary retrograde transport"/>
    <property type="evidence" value="ECO:0007669"/>
    <property type="project" value="InterPro"/>
</dbReference>
<keyword evidence="5" id="KW-0969">Cilium</keyword>
<organism evidence="10">
    <name type="scientific">Mantoniella antarctica</name>
    <dbReference type="NCBI Taxonomy" id="81844"/>
    <lineage>
        <taxon>Eukaryota</taxon>
        <taxon>Viridiplantae</taxon>
        <taxon>Chlorophyta</taxon>
        <taxon>Mamiellophyceae</taxon>
        <taxon>Mamiellales</taxon>
        <taxon>Mamiellaceae</taxon>
        <taxon>Mantoniella</taxon>
    </lineage>
</organism>
<dbReference type="InterPro" id="IPR057855">
    <property type="entry name" value="Beta-prop_WDR19_1st"/>
</dbReference>
<dbReference type="GO" id="GO:0005929">
    <property type="term" value="C:cilium"/>
    <property type="evidence" value="ECO:0007669"/>
    <property type="project" value="UniProtKB-SubCell"/>
</dbReference>
<evidence type="ECO:0000313" key="10">
    <source>
        <dbReference type="EMBL" id="CAD8707201.1"/>
    </source>
</evidence>
<evidence type="ECO:0000256" key="6">
    <source>
        <dbReference type="ARBA" id="ARBA00023273"/>
    </source>
</evidence>
<feature type="domain" description="WDR19 WD40 repeat" evidence="7">
    <location>
        <begin position="388"/>
        <end position="664"/>
    </location>
</feature>
<feature type="domain" description="IF140/IFT172/WDR19 TPR" evidence="9">
    <location>
        <begin position="690"/>
        <end position="1134"/>
    </location>
</feature>
<evidence type="ECO:0000256" key="4">
    <source>
        <dbReference type="ARBA" id="ARBA00022803"/>
    </source>
</evidence>
<dbReference type="SUPFAM" id="SSF101908">
    <property type="entry name" value="Putative isomerase YbhE"/>
    <property type="match status" value="1"/>
</dbReference>
<evidence type="ECO:0000256" key="2">
    <source>
        <dbReference type="ARBA" id="ARBA00022574"/>
    </source>
</evidence>